<gene>
    <name evidence="2" type="ORF">Purlil1_12140</name>
</gene>
<accession>A0ABR0BI89</accession>
<evidence type="ECO:0000313" key="2">
    <source>
        <dbReference type="EMBL" id="KAK4077989.1"/>
    </source>
</evidence>
<organism evidence="2 3">
    <name type="scientific">Purpureocillium lilacinum</name>
    <name type="common">Paecilomyces lilacinus</name>
    <dbReference type="NCBI Taxonomy" id="33203"/>
    <lineage>
        <taxon>Eukaryota</taxon>
        <taxon>Fungi</taxon>
        <taxon>Dikarya</taxon>
        <taxon>Ascomycota</taxon>
        <taxon>Pezizomycotina</taxon>
        <taxon>Sordariomycetes</taxon>
        <taxon>Hypocreomycetidae</taxon>
        <taxon>Hypocreales</taxon>
        <taxon>Ophiocordycipitaceae</taxon>
        <taxon>Purpureocillium</taxon>
    </lineage>
</organism>
<feature type="region of interest" description="Disordered" evidence="1">
    <location>
        <begin position="282"/>
        <end position="307"/>
    </location>
</feature>
<dbReference type="Proteomes" id="UP001287286">
    <property type="component" value="Unassembled WGS sequence"/>
</dbReference>
<evidence type="ECO:0000256" key="1">
    <source>
        <dbReference type="SAM" id="MobiDB-lite"/>
    </source>
</evidence>
<evidence type="ECO:0000313" key="3">
    <source>
        <dbReference type="Proteomes" id="UP001287286"/>
    </source>
</evidence>
<sequence>MGAQFWGRLLRFEALQRTRAGFCLSGKPTPVPALVLHHASSGADFYHSFRRTRCGLVEQGRPRSTCGATADKGQQRIGGAAPWHHAGASQLSQRMSGAMTWRTDLQPSAGPNQLPPFACCCWPTHNARAATSAASRAEIIDADSELLGRMTTSPTTERYSRHSRRFRLLAAGRFRHSNAGGLGHEQSADGAQVPTLAVASSAMSRTPPPPPPKRQKLRDSDLPFRRGMSPTSSRGSPPPDQEPEQRPRQRNVFPLFGMTSDAAAAGQTEKLQKIMMLLREGQAATRRNSRPGRNRPGNGLPGQGPQDHARREVLACLPTIPCAVEVESADKIGTRTCTQLMIVRLPENIDDCMLEGQVKGPIGGGRWEEAHGAVPLKGTGVGTCIDPHRRSQVILATTYVYEGIGVNNEKELFDQMMMFPFVARWKS</sequence>
<name>A0ABR0BI89_PURLI</name>
<proteinExistence type="predicted"/>
<reference evidence="2 3" key="1">
    <citation type="journal article" date="2024" name="Microbiol. Resour. Announc.">
        <title>Genome annotations for the ascomycete fungi Trichoderma harzianum, Trichoderma aggressivum, and Purpureocillium lilacinum.</title>
        <authorList>
            <person name="Beijen E.P.W."/>
            <person name="Ohm R.A."/>
        </authorList>
    </citation>
    <scope>NUCLEOTIDE SEQUENCE [LARGE SCALE GENOMIC DNA]</scope>
    <source>
        <strain evidence="2 3">CBS 150709</strain>
    </source>
</reference>
<protein>
    <submittedName>
        <fullName evidence="2">Uncharacterized protein</fullName>
    </submittedName>
</protein>
<comment type="caution">
    <text evidence="2">The sequence shown here is derived from an EMBL/GenBank/DDBJ whole genome shotgun (WGS) entry which is preliminary data.</text>
</comment>
<feature type="region of interest" description="Disordered" evidence="1">
    <location>
        <begin position="199"/>
        <end position="247"/>
    </location>
</feature>
<dbReference type="EMBL" id="JAWRVI010000090">
    <property type="protein sequence ID" value="KAK4077989.1"/>
    <property type="molecule type" value="Genomic_DNA"/>
</dbReference>
<keyword evidence="3" id="KW-1185">Reference proteome</keyword>